<dbReference type="Gene3D" id="3.30.470.20">
    <property type="entry name" value="ATP-grasp fold, B domain"/>
    <property type="match status" value="1"/>
</dbReference>
<feature type="transmembrane region" description="Helical" evidence="2">
    <location>
        <begin position="97"/>
        <end position="119"/>
    </location>
</feature>
<dbReference type="EMBL" id="CDMY01000908">
    <property type="protein sequence ID" value="CEM36871.1"/>
    <property type="molecule type" value="Genomic_DNA"/>
</dbReference>
<organism evidence="3 4">
    <name type="scientific">Vitrella brassicaformis (strain CCMP3155)</name>
    <dbReference type="NCBI Taxonomy" id="1169540"/>
    <lineage>
        <taxon>Eukaryota</taxon>
        <taxon>Sar</taxon>
        <taxon>Alveolata</taxon>
        <taxon>Colpodellida</taxon>
        <taxon>Vitrellaceae</taxon>
        <taxon>Vitrella</taxon>
    </lineage>
</organism>
<dbReference type="Gene3D" id="3.40.50.20">
    <property type="match status" value="1"/>
</dbReference>
<keyword evidence="2" id="KW-0472">Membrane</keyword>
<proteinExistence type="predicted"/>
<dbReference type="OrthoDB" id="186626at2759"/>
<dbReference type="SUPFAM" id="SSF56059">
    <property type="entry name" value="Glutathione synthetase ATP-binding domain-like"/>
    <property type="match status" value="1"/>
</dbReference>
<reference evidence="3 4" key="1">
    <citation type="submission" date="2014-11" db="EMBL/GenBank/DDBJ databases">
        <authorList>
            <person name="Zhu J."/>
            <person name="Qi W."/>
            <person name="Song R."/>
        </authorList>
    </citation>
    <scope>NUCLEOTIDE SEQUENCE [LARGE SCALE GENOMIC DNA]</scope>
</reference>
<dbReference type="VEuPathDB" id="CryptoDB:Vbra_3474"/>
<dbReference type="InParanoid" id="A0A0G4H0L0"/>
<evidence type="ECO:0000313" key="3">
    <source>
        <dbReference type="EMBL" id="CEM36871.1"/>
    </source>
</evidence>
<keyword evidence="2" id="KW-0812">Transmembrane</keyword>
<name>A0A0G4H0L0_VITBC</name>
<evidence type="ECO:0000256" key="1">
    <source>
        <dbReference type="SAM" id="MobiDB-lite"/>
    </source>
</evidence>
<dbReference type="AlphaFoldDB" id="A0A0G4H0L0"/>
<sequence>MCKQLSPRAMAPTVQAPSASKGSQNSTAATPKRGVSKLFWPLSSTGMMVLGIALLPVVPVVAFGVIYLIAFPAIMFSFDVGTRNNVLTRFVMRVKTLLMVGWIASTFPIIAPCVVAYTLVKGGSLGSFTGPITEALWMWAFGTQRKRKHKRLALLTGGKMTKTLQVARCLHRQGCDVIVIANHNYWAAAIQFSGCVYGYYTTPMAETDPHGYVDKIISIIVQEKVDLYIPVSDVKTSVEDSMVRDRLPPFCRPWCFDPPLTRKLDDKVQFTDLCDEMGLQVPVAYRITSRSQLHELNKMDLKDDRYVLKHVEYDPMRRYDMFTLPCTPQELDNYLDTRDIHPSPSDPWQAQQWITGTEYCTWSVIQAGKVLLHTCHLSSPAQLNYKYDDVPEILDWTEKFAAALNTAGQFSLDVIVRESDGECFVIECNPRTHSACVAFHDQAAAVGEVFLHGASHWTKPENQAKLPMLPNKDHTHVYWLYQEVMKLWKVRSFQQLADRVAFLSSGRDAWFEVSDPLPFLAILYWQMPWRLLQGPLLTGNSWSKLEWCIGKVVEVGGD</sequence>
<dbReference type="Proteomes" id="UP000041254">
    <property type="component" value="Unassembled WGS sequence"/>
</dbReference>
<gene>
    <name evidence="3" type="ORF">Vbra_3474</name>
</gene>
<feature type="compositionally biased region" description="Polar residues" evidence="1">
    <location>
        <begin position="15"/>
        <end position="29"/>
    </location>
</feature>
<dbReference type="OMA" id="CNPRTHS"/>
<feature type="region of interest" description="Disordered" evidence="1">
    <location>
        <begin position="1"/>
        <end position="29"/>
    </location>
</feature>
<keyword evidence="4" id="KW-1185">Reference proteome</keyword>
<accession>A0A0G4H0L0</accession>
<feature type="transmembrane region" description="Helical" evidence="2">
    <location>
        <begin position="47"/>
        <end position="76"/>
    </location>
</feature>
<evidence type="ECO:0008006" key="5">
    <source>
        <dbReference type="Google" id="ProtNLM"/>
    </source>
</evidence>
<protein>
    <recommendedName>
        <fullName evidence="5">ATP-grasp domain-containing protein</fullName>
    </recommendedName>
</protein>
<evidence type="ECO:0000313" key="4">
    <source>
        <dbReference type="Proteomes" id="UP000041254"/>
    </source>
</evidence>
<keyword evidence="2" id="KW-1133">Transmembrane helix</keyword>
<evidence type="ECO:0000256" key="2">
    <source>
        <dbReference type="SAM" id="Phobius"/>
    </source>
</evidence>